<dbReference type="Gene3D" id="3.40.50.10580">
    <property type="entry name" value="ATPase, V1 complex, subunit F"/>
    <property type="match status" value="1"/>
</dbReference>
<dbReference type="GO" id="GO:0034220">
    <property type="term" value="P:monoatomic ion transmembrane transport"/>
    <property type="evidence" value="ECO:0007669"/>
    <property type="project" value="InterPro"/>
</dbReference>
<dbReference type="SUPFAM" id="SSF159468">
    <property type="entry name" value="AtpF-like"/>
    <property type="match status" value="1"/>
</dbReference>
<evidence type="ECO:0008006" key="3">
    <source>
        <dbReference type="Google" id="ProtNLM"/>
    </source>
</evidence>
<dbReference type="RefSeq" id="WP_134172985.1">
    <property type="nucleotide sequence ID" value="NZ_SODI01000001.1"/>
</dbReference>
<protein>
    <recommendedName>
        <fullName evidence="3">V-type ATP synthase subunit F</fullName>
    </recommendedName>
</protein>
<evidence type="ECO:0000313" key="2">
    <source>
        <dbReference type="Proteomes" id="UP000298218"/>
    </source>
</evidence>
<dbReference type="OrthoDB" id="4950782at2"/>
<gene>
    <name evidence="1" type="ORF">E3T53_04600</name>
</gene>
<sequence length="74" mass="7614">MSDFVAALGENVLLEGFGLAGASVYVAETEEDVRRSWAQLIGHAGVVILTPRAARAIGPAVGDPHSPLTVVLSS</sequence>
<comment type="caution">
    <text evidence="1">The sequence shown here is derived from an EMBL/GenBank/DDBJ whole genome shotgun (WGS) entry which is preliminary data.</text>
</comment>
<proteinExistence type="predicted"/>
<dbReference type="InterPro" id="IPR036906">
    <property type="entry name" value="ATPase_V1_fsu_sf"/>
</dbReference>
<dbReference type="AlphaFoldDB" id="A0A4Y8KW84"/>
<dbReference type="Proteomes" id="UP000298218">
    <property type="component" value="Unassembled WGS sequence"/>
</dbReference>
<dbReference type="EMBL" id="SOHQ01000014">
    <property type="protein sequence ID" value="TFD80595.1"/>
    <property type="molecule type" value="Genomic_DNA"/>
</dbReference>
<organism evidence="1 2">
    <name type="scientific">Cryobacterium psychrophilum</name>
    <dbReference type="NCBI Taxonomy" id="41988"/>
    <lineage>
        <taxon>Bacteria</taxon>
        <taxon>Bacillati</taxon>
        <taxon>Actinomycetota</taxon>
        <taxon>Actinomycetes</taxon>
        <taxon>Micrococcales</taxon>
        <taxon>Microbacteriaceae</taxon>
        <taxon>Cryobacterium</taxon>
    </lineage>
</organism>
<accession>A0A4Y8KW84</accession>
<evidence type="ECO:0000313" key="1">
    <source>
        <dbReference type="EMBL" id="TFD80595.1"/>
    </source>
</evidence>
<reference evidence="1 2" key="1">
    <citation type="submission" date="2019-03" db="EMBL/GenBank/DDBJ databases">
        <title>Genomics of glacier-inhabiting Cryobacterium strains.</title>
        <authorList>
            <person name="Liu Q."/>
            <person name="Xin Y.-H."/>
        </authorList>
    </citation>
    <scope>NUCLEOTIDE SEQUENCE [LARGE SCALE GENOMIC DNA]</scope>
    <source>
        <strain evidence="1 2">CGMCC 1.4292</strain>
    </source>
</reference>
<keyword evidence="2" id="KW-1185">Reference proteome</keyword>
<name>A0A4Y8KW84_9MICO</name>